<feature type="transmembrane region" description="Helical" evidence="6">
    <location>
        <begin position="973"/>
        <end position="993"/>
    </location>
</feature>
<evidence type="ECO:0000256" key="2">
    <source>
        <dbReference type="ARBA" id="ARBA00022692"/>
    </source>
</evidence>
<feature type="transmembrane region" description="Helical" evidence="6">
    <location>
        <begin position="584"/>
        <end position="605"/>
    </location>
</feature>
<dbReference type="InterPro" id="IPR011701">
    <property type="entry name" value="MFS"/>
</dbReference>
<comment type="caution">
    <text evidence="8">The sequence shown here is derived from an EMBL/GenBank/DDBJ whole genome shotgun (WGS) entry which is preliminary data.</text>
</comment>
<dbReference type="PRINTS" id="PR01035">
    <property type="entry name" value="TCRTETA"/>
</dbReference>
<dbReference type="SUPFAM" id="SSF103473">
    <property type="entry name" value="MFS general substrate transporter"/>
    <property type="match status" value="1"/>
</dbReference>
<accession>A0A9P4Q2H8</accession>
<feature type="transmembrane region" description="Helical" evidence="6">
    <location>
        <begin position="1163"/>
        <end position="1187"/>
    </location>
</feature>
<dbReference type="InterPro" id="IPR039535">
    <property type="entry name" value="ASST-like"/>
</dbReference>
<name>A0A9P4Q2H8_9PEZI</name>
<dbReference type="GO" id="GO:0016020">
    <property type="term" value="C:membrane"/>
    <property type="evidence" value="ECO:0007669"/>
    <property type="project" value="UniProtKB-SubCell"/>
</dbReference>
<dbReference type="PANTHER" id="PTHR35340:SF9">
    <property type="entry name" value="ASST-DOMAIN-CONTAINING PROTEIN"/>
    <property type="match status" value="1"/>
</dbReference>
<feature type="compositionally biased region" description="Polar residues" evidence="5">
    <location>
        <begin position="749"/>
        <end position="758"/>
    </location>
</feature>
<feature type="region of interest" description="Disordered" evidence="5">
    <location>
        <begin position="641"/>
        <end position="662"/>
    </location>
</feature>
<feature type="region of interest" description="Disordered" evidence="5">
    <location>
        <begin position="822"/>
        <end position="854"/>
    </location>
</feature>
<feature type="compositionally biased region" description="Basic and acidic residues" evidence="5">
    <location>
        <begin position="759"/>
        <end position="784"/>
    </location>
</feature>
<feature type="transmembrane region" description="Helical" evidence="6">
    <location>
        <begin position="1058"/>
        <end position="1080"/>
    </location>
</feature>
<organism evidence="8 9">
    <name type="scientific">Polychaeton citri CBS 116435</name>
    <dbReference type="NCBI Taxonomy" id="1314669"/>
    <lineage>
        <taxon>Eukaryota</taxon>
        <taxon>Fungi</taxon>
        <taxon>Dikarya</taxon>
        <taxon>Ascomycota</taxon>
        <taxon>Pezizomycotina</taxon>
        <taxon>Dothideomycetes</taxon>
        <taxon>Dothideomycetidae</taxon>
        <taxon>Capnodiales</taxon>
        <taxon>Capnodiaceae</taxon>
        <taxon>Polychaeton</taxon>
    </lineage>
</organism>
<dbReference type="GO" id="GO:0022857">
    <property type="term" value="F:transmembrane transporter activity"/>
    <property type="evidence" value="ECO:0007669"/>
    <property type="project" value="InterPro"/>
</dbReference>
<reference evidence="8" key="1">
    <citation type="journal article" date="2020" name="Stud. Mycol.">
        <title>101 Dothideomycetes genomes: a test case for predicting lifestyles and emergence of pathogens.</title>
        <authorList>
            <person name="Haridas S."/>
            <person name="Albert R."/>
            <person name="Binder M."/>
            <person name="Bloem J."/>
            <person name="Labutti K."/>
            <person name="Salamov A."/>
            <person name="Andreopoulos B."/>
            <person name="Baker S."/>
            <person name="Barry K."/>
            <person name="Bills G."/>
            <person name="Bluhm B."/>
            <person name="Cannon C."/>
            <person name="Castanera R."/>
            <person name="Culley D."/>
            <person name="Daum C."/>
            <person name="Ezra D."/>
            <person name="Gonzalez J."/>
            <person name="Henrissat B."/>
            <person name="Kuo A."/>
            <person name="Liang C."/>
            <person name="Lipzen A."/>
            <person name="Lutzoni F."/>
            <person name="Magnuson J."/>
            <person name="Mondo S."/>
            <person name="Nolan M."/>
            <person name="Ohm R."/>
            <person name="Pangilinan J."/>
            <person name="Park H.-J."/>
            <person name="Ramirez L."/>
            <person name="Alfaro M."/>
            <person name="Sun H."/>
            <person name="Tritt A."/>
            <person name="Yoshinaga Y."/>
            <person name="Zwiers L.-H."/>
            <person name="Turgeon B."/>
            <person name="Goodwin S."/>
            <person name="Spatafora J."/>
            <person name="Crous P."/>
            <person name="Grigoriev I."/>
        </authorList>
    </citation>
    <scope>NUCLEOTIDE SEQUENCE</scope>
    <source>
        <strain evidence="8">CBS 116435</strain>
    </source>
</reference>
<feature type="transmembrane region" description="Helical" evidence="6">
    <location>
        <begin position="1245"/>
        <end position="1267"/>
    </location>
</feature>
<feature type="domain" description="Major facilitator superfamily (MFS) profile" evidence="7">
    <location>
        <begin position="874"/>
        <end position="1409"/>
    </location>
</feature>
<gene>
    <name evidence="8" type="ORF">K431DRAFT_231128</name>
</gene>
<feature type="transmembrane region" description="Helical" evidence="6">
    <location>
        <begin position="947"/>
        <end position="967"/>
    </location>
</feature>
<dbReference type="PROSITE" id="PS50850">
    <property type="entry name" value="MFS"/>
    <property type="match status" value="1"/>
</dbReference>
<feature type="transmembrane region" description="Helical" evidence="6">
    <location>
        <begin position="1279"/>
        <end position="1298"/>
    </location>
</feature>
<proteinExistence type="predicted"/>
<feature type="transmembrane region" description="Helical" evidence="6">
    <location>
        <begin position="875"/>
        <end position="896"/>
    </location>
</feature>
<sequence>MSGVAAQLNNATSPTSQFRSRPDLHPPIVNFEILRPELVSPGYIFIAPYRNVDPGPYIYDNFGNLIWSGAGESGPKTAHTPRVCQYKGQDHLCYFTGEQHQGFARGHGVIMDRNYRIVKTIDSSGAGASSDMHEFKMTPFSNGTTVLMTVYQPRQYDLTVDDRFNLYKGIGWIVEGVFQEVDIETGKVIFEWRSLDHVDPSLSWTLPGTTDTSGDGLHEQSPWDYFHINSVDKNVMGDYLISARHVSAIYKLSGKDGSIMWQMGGNKPTFAQTNFKFSYQHHARWVSENETHTVLSFYDNGSNTYNSTGEFSHGWIVLIDHVANTATMVKEWGAPEKSGGILSGSQGNMQLLPNGGCHIGWGEHAYFSEHAADGTTVMYAKLAQRPSNVMVYRSNKYNWTAQPLTKPALWTYSKEGNGQMGFWVSWNGATEVHSWNFYLSDSPNGPFELVGNALKHGFETEFLTDRVGRWAFAQALNVDGHVLEDSVIARTFIPGPNLIEYCHDRGCDYNEKVPEDERVDYEAEDLTPEGYLSSNRGYNTSHYYMDGVANSSQTIINPITSTDWKNNPNNVPSTNQTGGPTHPAVVFVLGLIGGFLCTLLFVWLWNSGTLETISEKASKTSRDGFRSKFLGKYQRLGEKELDGLDSDGSTPRQRNNGKGRHRKWPAAIDCGSSFSLCTFSRGQRSTAWCSVVCGLRGCCVYVCAVCVDCLSRKLWRSVRPAVPGCLGTGTAAADNLKRAMASHSRKNTSTHTRQISETLRQRHGSDSMPRRSIAERRGNLKEIDTDSSPNQYSADDENPLFSATSIYSPATVENGHANVAIKSLSPSDPRSKPRQFNLPSGASTPAFDTTRHGNPVATYPPPAPTWSNMPNKGQLAILACSRFVDFFQMAAIQTYMVHQLKSFDASLPESTISHQAGMLQGAFTAAQIFTSILWGRAADRPTVGRKLVLNIGLVGTGIGCIGVGFSRTFGQAVFWRVMSGAINGTVGSARTMVAECTPKPWHPRAFLLLPAAFNVANVLGPILGGLLVDPVRSFPSLFGENSTFGGAEGVAWLAKYPYAIANLLSTIILFAEAILVHFFLEETLKGKRPFRFQPVEFIKSLINSGSQLRNESFRALQDIQRQGLMANQERSSLEMDRLNPQGDATEVKPVQRLPFRRIWTSNVLWVLVSIAVFDFHMGAFSNLWILFLATPREFVPDAEQPFSPDIQQPPPPDPLGDNAGRLVRRAVERSAFKFKAGLNFPPPTIGFAMAIIGFIGVALQFLLYPWANGKYGLMRCFRASLFLFPLAYYLAPYIALLPSSTPPPGPSSGATIWLGISFVLFLQVAARTFALPASIILLNNSSPHPSVLATIHGLGQACSATFRTLGPMLAGYWYGIWLERGVVGMAWWITGTLAATGCVASFWVRNGSGHEIFLPGEEQEMKEAETGGGSGDSR</sequence>
<feature type="transmembrane region" description="Helical" evidence="6">
    <location>
        <begin position="916"/>
        <end position="935"/>
    </location>
</feature>
<dbReference type="Pfam" id="PF14269">
    <property type="entry name" value="Arylsulfotran_2"/>
    <property type="match status" value="1"/>
</dbReference>
<dbReference type="InterPro" id="IPR020846">
    <property type="entry name" value="MFS_dom"/>
</dbReference>
<dbReference type="PANTHER" id="PTHR35340">
    <property type="entry name" value="PQQ ENZYME REPEAT PROTEIN-RELATED"/>
    <property type="match status" value="1"/>
</dbReference>
<evidence type="ECO:0000259" key="7">
    <source>
        <dbReference type="PROSITE" id="PS50850"/>
    </source>
</evidence>
<dbReference type="InterPro" id="IPR001958">
    <property type="entry name" value="Tet-R_TetA/multi-R_MdtG-like"/>
</dbReference>
<dbReference type="InterPro" id="IPR036259">
    <property type="entry name" value="MFS_trans_sf"/>
</dbReference>
<dbReference type="InterPro" id="IPR053143">
    <property type="entry name" value="Arylsulfate_ST"/>
</dbReference>
<feature type="transmembrane region" description="Helical" evidence="6">
    <location>
        <begin position="1385"/>
        <end position="1404"/>
    </location>
</feature>
<feature type="compositionally biased region" description="Polar residues" evidence="5">
    <location>
        <begin position="837"/>
        <end position="847"/>
    </location>
</feature>
<evidence type="ECO:0000256" key="5">
    <source>
        <dbReference type="SAM" id="MobiDB-lite"/>
    </source>
</evidence>
<evidence type="ECO:0000256" key="6">
    <source>
        <dbReference type="SAM" id="Phobius"/>
    </source>
</evidence>
<keyword evidence="2 6" id="KW-0812">Transmembrane</keyword>
<dbReference type="EMBL" id="MU003827">
    <property type="protein sequence ID" value="KAF2718285.1"/>
    <property type="molecule type" value="Genomic_DNA"/>
</dbReference>
<evidence type="ECO:0000256" key="1">
    <source>
        <dbReference type="ARBA" id="ARBA00004141"/>
    </source>
</evidence>
<feature type="transmembrane region" description="Helical" evidence="6">
    <location>
        <begin position="1310"/>
        <end position="1338"/>
    </location>
</feature>
<protein>
    <submittedName>
        <fullName evidence="8">MFS general substrate transporter</fullName>
    </submittedName>
</protein>
<evidence type="ECO:0000313" key="9">
    <source>
        <dbReference type="Proteomes" id="UP000799441"/>
    </source>
</evidence>
<keyword evidence="4 6" id="KW-0472">Membrane</keyword>
<dbReference type="Gene3D" id="1.20.1250.20">
    <property type="entry name" value="MFS general substrate transporter like domains"/>
    <property type="match status" value="1"/>
</dbReference>
<dbReference type="OrthoDB" id="5427350at2759"/>
<keyword evidence="3 6" id="KW-1133">Transmembrane helix</keyword>
<evidence type="ECO:0000256" key="3">
    <source>
        <dbReference type="ARBA" id="ARBA00022989"/>
    </source>
</evidence>
<comment type="subcellular location">
    <subcellularLocation>
        <location evidence="1">Membrane</location>
        <topology evidence="1">Multi-pass membrane protein</topology>
    </subcellularLocation>
</comment>
<evidence type="ECO:0000256" key="4">
    <source>
        <dbReference type="ARBA" id="ARBA00023136"/>
    </source>
</evidence>
<dbReference type="Proteomes" id="UP000799441">
    <property type="component" value="Unassembled WGS sequence"/>
</dbReference>
<feature type="compositionally biased region" description="Polar residues" evidence="5">
    <location>
        <begin position="7"/>
        <end position="19"/>
    </location>
</feature>
<feature type="region of interest" description="Disordered" evidence="5">
    <location>
        <begin position="741"/>
        <end position="798"/>
    </location>
</feature>
<keyword evidence="9" id="KW-1185">Reference proteome</keyword>
<feature type="region of interest" description="Disordered" evidence="5">
    <location>
        <begin position="1"/>
        <end position="21"/>
    </location>
</feature>
<feature type="transmembrane region" description="Helical" evidence="6">
    <location>
        <begin position="1005"/>
        <end position="1028"/>
    </location>
</feature>
<dbReference type="Pfam" id="PF07690">
    <property type="entry name" value="MFS_1"/>
    <property type="match status" value="1"/>
</dbReference>
<evidence type="ECO:0000313" key="8">
    <source>
        <dbReference type="EMBL" id="KAF2718285.1"/>
    </source>
</evidence>